<feature type="non-terminal residue" evidence="2">
    <location>
        <position position="331"/>
    </location>
</feature>
<protein>
    <submittedName>
        <fullName evidence="2">Phosphoprotein</fullName>
    </submittedName>
</protein>
<reference evidence="2" key="1">
    <citation type="journal article" date="2014" name="Virology">
        <title>Enhanced arbovirus surveillance with deep sequencing: Identification of novel rhabdoviruses and bunyaviruses in Australian mosquitoes.</title>
        <authorList>
            <person name="Coffey L.L."/>
            <person name="Page B.L."/>
            <person name="Greninger A.L."/>
            <person name="Herring B.L."/>
            <person name="Russell R.C."/>
            <person name="Doggett S.L."/>
            <person name="Haniotis J."/>
            <person name="Wang C."/>
            <person name="Deng X."/>
            <person name="Delwart E.L."/>
        </authorList>
    </citation>
    <scope>NUCLEOTIDE SEQUENCE</scope>
    <source>
        <strain evidence="2">954</strain>
    </source>
</reference>
<feature type="region of interest" description="Disordered" evidence="1">
    <location>
        <begin position="98"/>
        <end position="124"/>
    </location>
</feature>
<evidence type="ECO:0000313" key="2">
    <source>
        <dbReference type="EMBL" id="AGY80341.1"/>
    </source>
</evidence>
<evidence type="ECO:0000256" key="1">
    <source>
        <dbReference type="SAM" id="MobiDB-lite"/>
    </source>
</evidence>
<accession>U5S570</accession>
<feature type="compositionally biased region" description="Polar residues" evidence="1">
    <location>
        <begin position="108"/>
        <end position="122"/>
    </location>
</feature>
<sequence>MKKEEILSSKGLEKVIQSIGDGGVESGNPVGPTNDVPDGCSPPKKPKTPKILQKGPSRHSQQAKPSGGSGEPGPSGDVTCAMKNLQLQRTQEYLDIESYGQDYPSPPTASDKSGSSTPTYLDTESDFDDIDAQTRAECNEMGIDPQTLHADIKELIYVPEDGRVISSVEDCLKAVNVILADTESLPGTVVTSFKFEKGSIIGLLKRSSAARKDSFGYLGIKTLEKQPVCGIKSETPIMTCPDPYPESRPTKMEMKKVVEATDNLNRANKVVTVIAPKRKGGAPFRFKIPSELYDECFDAEISKTELAKILLKKLGVFTTYRFTCDYSVLEI</sequence>
<dbReference type="KEGG" id="vg:65246780"/>
<proteinExistence type="predicted"/>
<feature type="region of interest" description="Disordered" evidence="1">
    <location>
        <begin position="17"/>
        <end position="79"/>
    </location>
</feature>
<organism evidence="2">
    <name type="scientific">North Creek virus</name>
    <dbReference type="NCBI Taxonomy" id="1406950"/>
    <lineage>
        <taxon>Viruses</taxon>
        <taxon>Riboviria</taxon>
        <taxon>Orthornavirae</taxon>
        <taxon>Negarnaviricota</taxon>
        <taxon>Haploviricotina</taxon>
        <taxon>Monjiviricetes</taxon>
        <taxon>Mononegavirales</taxon>
        <taxon>Rhabdoviridae</taxon>
        <taxon>Alpharhabdovirinae</taxon>
        <taxon>Ohlsrhavirus</taxon>
        <taxon>Ohlsrhavirus northcreek</taxon>
    </lineage>
</organism>
<gene>
    <name evidence="2" type="primary">P</name>
</gene>
<dbReference type="RefSeq" id="YP_010086054.1">
    <property type="nucleotide sequence ID" value="NC_055290.1"/>
</dbReference>
<name>U5S570_9RHAB</name>
<dbReference type="GeneID" id="65246780"/>
<dbReference type="EMBL" id="KF360971">
    <property type="protein sequence ID" value="AGY80341.1"/>
    <property type="molecule type" value="Viral_cRNA"/>
</dbReference>